<accession>A0ABR1Q713</accession>
<keyword evidence="3" id="KW-0539">Nucleus</keyword>
<comment type="function">
    <text evidence="1 3">Regulator of type 1 phosphatases which maintains protein phosphatase activity under strict control.</text>
</comment>
<dbReference type="PANTHER" id="PTHR20835:SF0">
    <property type="entry name" value="E3 UBIQUITIN-PROTEIN LIGASE PPP1R11"/>
    <property type="match status" value="1"/>
</dbReference>
<keyword evidence="6" id="KW-1185">Reference proteome</keyword>
<evidence type="ECO:0000256" key="1">
    <source>
        <dbReference type="ARBA" id="ARBA00003401"/>
    </source>
</evidence>
<feature type="compositionally biased region" description="Low complexity" evidence="4">
    <location>
        <begin position="1"/>
        <end position="15"/>
    </location>
</feature>
<reference evidence="5 6" key="1">
    <citation type="submission" date="2023-01" db="EMBL/GenBank/DDBJ databases">
        <title>Analysis of 21 Apiospora genomes using comparative genomics revels a genus with tremendous synthesis potential of carbohydrate active enzymes and secondary metabolites.</title>
        <authorList>
            <person name="Sorensen T."/>
        </authorList>
    </citation>
    <scope>NUCLEOTIDE SEQUENCE [LARGE SCALE GENOMIC DNA]</scope>
    <source>
        <strain evidence="5 6">CBS 24483</strain>
    </source>
</reference>
<dbReference type="RefSeq" id="XP_066697842.1">
    <property type="nucleotide sequence ID" value="XM_066845444.1"/>
</dbReference>
<dbReference type="InterPro" id="IPR011107">
    <property type="entry name" value="PPI_Ypi1"/>
</dbReference>
<protein>
    <recommendedName>
        <fullName evidence="3">Type 1 phosphatases regulator</fullName>
    </recommendedName>
</protein>
<organism evidence="5 6">
    <name type="scientific">Apiospora aurea</name>
    <dbReference type="NCBI Taxonomy" id="335848"/>
    <lineage>
        <taxon>Eukaryota</taxon>
        <taxon>Fungi</taxon>
        <taxon>Dikarya</taxon>
        <taxon>Ascomycota</taxon>
        <taxon>Pezizomycotina</taxon>
        <taxon>Sordariomycetes</taxon>
        <taxon>Xylariomycetidae</taxon>
        <taxon>Amphisphaeriales</taxon>
        <taxon>Apiosporaceae</taxon>
        <taxon>Apiospora</taxon>
    </lineage>
</organism>
<comment type="subcellular location">
    <subcellularLocation>
        <location evidence="3">Nucleus</location>
    </subcellularLocation>
</comment>
<evidence type="ECO:0000256" key="3">
    <source>
        <dbReference type="RuleBase" id="RU367162"/>
    </source>
</evidence>
<feature type="region of interest" description="Disordered" evidence="4">
    <location>
        <begin position="1"/>
        <end position="195"/>
    </location>
</feature>
<dbReference type="PANTHER" id="PTHR20835">
    <property type="entry name" value="E3 UBIQUITIN-PROTEIN LIGASE PPP1R11-RELATED"/>
    <property type="match status" value="1"/>
</dbReference>
<feature type="compositionally biased region" description="Basic residues" evidence="4">
    <location>
        <begin position="158"/>
        <end position="168"/>
    </location>
</feature>
<feature type="compositionally biased region" description="Polar residues" evidence="4">
    <location>
        <begin position="30"/>
        <end position="44"/>
    </location>
</feature>
<evidence type="ECO:0000256" key="4">
    <source>
        <dbReference type="SAM" id="MobiDB-lite"/>
    </source>
</evidence>
<dbReference type="EMBL" id="JAQQWE010000006">
    <property type="protein sequence ID" value="KAK7948336.1"/>
    <property type="molecule type" value="Genomic_DNA"/>
</dbReference>
<comment type="similarity">
    <text evidence="2 3">Belongs to the YPI1 family.</text>
</comment>
<gene>
    <name evidence="5" type="ORF">PG986_009222</name>
</gene>
<comment type="caution">
    <text evidence="5">The sequence shown here is derived from an EMBL/GenBank/DDBJ whole genome shotgun (WGS) entry which is preliminary data.</text>
</comment>
<dbReference type="GeneID" id="92078506"/>
<evidence type="ECO:0000313" key="5">
    <source>
        <dbReference type="EMBL" id="KAK7948336.1"/>
    </source>
</evidence>
<dbReference type="Pfam" id="PF07491">
    <property type="entry name" value="PPI_Ypi1"/>
    <property type="match status" value="1"/>
</dbReference>
<sequence>MSSSNPQQHHQQQQRPGGGGGGNNNERAPGTTSQTVTIDPTTNEPILRLRGGPSTSDRGPRVQWAEGTVDNEGLGRKSSKVCCIYHKPREVGESSSEDDSSSSSSSSSDSDSDSDSGGHRGDADRVGKGSSKGKKNRGHKHDEHDGHDHDGENCDGRHQRRGNRKPTRRPSPNAYEKQPKPKPKPQDGGGGPSGS</sequence>
<dbReference type="Proteomes" id="UP001391051">
    <property type="component" value="Unassembled WGS sequence"/>
</dbReference>
<evidence type="ECO:0000256" key="2">
    <source>
        <dbReference type="ARBA" id="ARBA00005605"/>
    </source>
</evidence>
<feature type="compositionally biased region" description="Basic and acidic residues" evidence="4">
    <location>
        <begin position="116"/>
        <end position="127"/>
    </location>
</feature>
<evidence type="ECO:0000313" key="6">
    <source>
        <dbReference type="Proteomes" id="UP001391051"/>
    </source>
</evidence>
<feature type="compositionally biased region" description="Basic and acidic residues" evidence="4">
    <location>
        <begin position="140"/>
        <end position="157"/>
    </location>
</feature>
<proteinExistence type="inferred from homology"/>
<name>A0ABR1Q713_9PEZI</name>